<gene>
    <name evidence="2" type="primary">LOC108662682</name>
</gene>
<dbReference type="Gramene" id="Tc07v2_t009770.3">
    <property type="protein sequence ID" value="Tc07v2_p009770.3"/>
    <property type="gene ID" value="Tc07v2_g009770"/>
</dbReference>
<dbReference type="InterPro" id="IPR032675">
    <property type="entry name" value="LRR_dom_sf"/>
</dbReference>
<reference evidence="2" key="2">
    <citation type="submission" date="2025-08" db="UniProtKB">
        <authorList>
            <consortium name="RefSeq"/>
        </authorList>
    </citation>
    <scope>IDENTIFICATION</scope>
</reference>
<sequence length="197" mass="22200">MGCGGNSLKMFCACHTSRSSVYLVMMISWKSTSQRLIGVVLSSCYESHIHLLWQKYLIQLAILGLSRLMGPLPYHVSGLSRLLRLHLDHNFLSGRVPNWLFTLPTLVDLDLSYNGLTGPIDPFEKVAPLEIVKLQNNEIHGPIPSSVFKLVNLIHLNLSSNKLNGIFELDKLSKLNKLQNVFAREKPCLVFISWICT</sequence>
<protein>
    <submittedName>
        <fullName evidence="2">LRR receptor-like serine/threonine-protein kinase ERECTA isoform X2</fullName>
    </submittedName>
</protein>
<dbReference type="SUPFAM" id="SSF52058">
    <property type="entry name" value="L domain-like"/>
    <property type="match status" value="1"/>
</dbReference>
<accession>A0AB32WNV0</accession>
<dbReference type="GeneID" id="108662682"/>
<dbReference type="AlphaFoldDB" id="A0AB32WNV0"/>
<evidence type="ECO:0000313" key="2">
    <source>
        <dbReference type="RefSeq" id="XP_017979621.1"/>
    </source>
</evidence>
<proteinExistence type="predicted"/>
<organism evidence="1 2">
    <name type="scientific">Theobroma cacao</name>
    <name type="common">Cacao</name>
    <name type="synonym">Cocoa</name>
    <dbReference type="NCBI Taxonomy" id="3641"/>
    <lineage>
        <taxon>Eukaryota</taxon>
        <taxon>Viridiplantae</taxon>
        <taxon>Streptophyta</taxon>
        <taxon>Embryophyta</taxon>
        <taxon>Tracheophyta</taxon>
        <taxon>Spermatophyta</taxon>
        <taxon>Magnoliopsida</taxon>
        <taxon>eudicotyledons</taxon>
        <taxon>Gunneridae</taxon>
        <taxon>Pentapetalae</taxon>
        <taxon>rosids</taxon>
        <taxon>malvids</taxon>
        <taxon>Malvales</taxon>
        <taxon>Malvaceae</taxon>
        <taxon>Byttnerioideae</taxon>
        <taxon>Theobroma</taxon>
    </lineage>
</organism>
<evidence type="ECO:0000313" key="1">
    <source>
        <dbReference type="Proteomes" id="UP000694886"/>
    </source>
</evidence>
<reference evidence="1" key="1">
    <citation type="journal article" date="1997" name="Nucleic Acids Res.">
        <title>tRNAscan-SE: a program for improved detection of transfer RNA genes in genomic sequence.</title>
        <authorList>
            <person name="Lowe T.M."/>
            <person name="Eddy S.R."/>
        </authorList>
    </citation>
    <scope>NUCLEOTIDE SEQUENCE [LARGE SCALE GENOMIC DNA]</scope>
    <source>
        <strain evidence="1">r\B97-61/B2</strain>
    </source>
</reference>
<dbReference type="Pfam" id="PF00560">
    <property type="entry name" value="LRR_1"/>
    <property type="match status" value="3"/>
</dbReference>
<dbReference type="Proteomes" id="UP000694886">
    <property type="component" value="Chromosome 7"/>
</dbReference>
<dbReference type="PROSITE" id="PS51450">
    <property type="entry name" value="LRR"/>
    <property type="match status" value="1"/>
</dbReference>
<dbReference type="InterPro" id="IPR001611">
    <property type="entry name" value="Leu-rich_rpt"/>
</dbReference>
<dbReference type="PANTHER" id="PTHR48009:SF16">
    <property type="entry name" value="LEUCINE-RICH REPEAT-CONTAINING N-TERMINAL PLANT-TYPE DOMAIN-CONTAINING PROTEIN"/>
    <property type="match status" value="1"/>
</dbReference>
<name>A0AB32WNV0_THECC</name>
<dbReference type="PRINTS" id="PR00019">
    <property type="entry name" value="LEURICHRPT"/>
</dbReference>
<dbReference type="Gene3D" id="3.80.10.10">
    <property type="entry name" value="Ribonuclease Inhibitor"/>
    <property type="match status" value="1"/>
</dbReference>
<dbReference type="RefSeq" id="XP_017979621.1">
    <property type="nucleotide sequence ID" value="XM_018124132.1"/>
</dbReference>
<dbReference type="InterPro" id="IPR053213">
    <property type="entry name" value="RLP29"/>
</dbReference>
<dbReference type="PANTHER" id="PTHR48009">
    <property type="entry name" value="LEUCINE-RICH REPEAT (LRR) FAMILY PROTEIN"/>
    <property type="match status" value="1"/>
</dbReference>